<dbReference type="PANTHER" id="PTHR43391">
    <property type="entry name" value="RETINOL DEHYDROGENASE-RELATED"/>
    <property type="match status" value="1"/>
</dbReference>
<dbReference type="PRINTS" id="PR00081">
    <property type="entry name" value="GDHRDH"/>
</dbReference>
<dbReference type="Gene3D" id="3.40.50.720">
    <property type="entry name" value="NAD(P)-binding Rossmann-like Domain"/>
    <property type="match status" value="1"/>
</dbReference>
<dbReference type="PROSITE" id="PS00061">
    <property type="entry name" value="ADH_SHORT"/>
    <property type="match status" value="1"/>
</dbReference>
<dbReference type="Pfam" id="PF00106">
    <property type="entry name" value="adh_short"/>
    <property type="match status" value="1"/>
</dbReference>
<dbReference type="EMBL" id="CP114058">
    <property type="protein sequence ID" value="WAT01393.1"/>
    <property type="molecule type" value="Genomic_DNA"/>
</dbReference>
<dbReference type="InterPro" id="IPR002347">
    <property type="entry name" value="SDR_fam"/>
</dbReference>
<keyword evidence="2" id="KW-0521">NADP</keyword>
<keyword evidence="3" id="KW-0560">Oxidoreductase</keyword>
<evidence type="ECO:0000256" key="4">
    <source>
        <dbReference type="RuleBase" id="RU000363"/>
    </source>
</evidence>
<dbReference type="PANTHER" id="PTHR43391:SF14">
    <property type="entry name" value="DEHYDROGENASE_REDUCTASE SDR FAMILY PROTEIN 7-LIKE"/>
    <property type="match status" value="1"/>
</dbReference>
<dbReference type="InterPro" id="IPR020904">
    <property type="entry name" value="Sc_DH/Rdtase_CS"/>
</dbReference>
<evidence type="ECO:0000313" key="6">
    <source>
        <dbReference type="Proteomes" id="UP001164712"/>
    </source>
</evidence>
<evidence type="ECO:0000256" key="2">
    <source>
        <dbReference type="ARBA" id="ARBA00022857"/>
    </source>
</evidence>
<gene>
    <name evidence="5" type="ORF">O1V66_00810</name>
</gene>
<dbReference type="InterPro" id="IPR036291">
    <property type="entry name" value="NAD(P)-bd_dom_sf"/>
</dbReference>
<protein>
    <submittedName>
        <fullName evidence="5">SDR family NAD(P)-dependent oxidoreductase</fullName>
    </submittedName>
</protein>
<dbReference type="SUPFAM" id="SSF51735">
    <property type="entry name" value="NAD(P)-binding Rossmann-fold domains"/>
    <property type="match status" value="1"/>
</dbReference>
<proteinExistence type="inferred from homology"/>
<evidence type="ECO:0000313" key="5">
    <source>
        <dbReference type="EMBL" id="WAT01393.1"/>
    </source>
</evidence>
<dbReference type="CDD" id="cd05233">
    <property type="entry name" value="SDR_c"/>
    <property type="match status" value="1"/>
</dbReference>
<comment type="similarity">
    <text evidence="1 4">Belongs to the short-chain dehydrogenases/reductases (SDR) family.</text>
</comment>
<reference evidence="5" key="1">
    <citation type="submission" date="2022-12" db="EMBL/GenBank/DDBJ databases">
        <title>Complete genome sequence of an Australian strain of Rouxiella badensis DAR84756 and resolution of the R. badensis DSM100043 and R. chamberiensis DSM28324 genomes.</title>
        <authorList>
            <person name="Paul S."/>
            <person name="Anderson P.J."/>
            <person name="Maynard G."/>
            <person name="Dyall-Smith M."/>
            <person name="Kudinha T."/>
        </authorList>
    </citation>
    <scope>NUCLEOTIDE SEQUENCE</scope>
    <source>
        <strain evidence="5">DSM 28324</strain>
    </source>
</reference>
<keyword evidence="6" id="KW-1185">Reference proteome</keyword>
<accession>A0ABY7HPT0</accession>
<name>A0ABY7HPT0_9GAMM</name>
<evidence type="ECO:0000256" key="1">
    <source>
        <dbReference type="ARBA" id="ARBA00006484"/>
    </source>
</evidence>
<organism evidence="5 6">
    <name type="scientific">Rouxiella chamberiensis</name>
    <dbReference type="NCBI Taxonomy" id="1513468"/>
    <lineage>
        <taxon>Bacteria</taxon>
        <taxon>Pseudomonadati</taxon>
        <taxon>Pseudomonadota</taxon>
        <taxon>Gammaproteobacteria</taxon>
        <taxon>Enterobacterales</taxon>
        <taxon>Yersiniaceae</taxon>
        <taxon>Rouxiella</taxon>
    </lineage>
</organism>
<dbReference type="PRINTS" id="PR00080">
    <property type="entry name" value="SDRFAMILY"/>
</dbReference>
<dbReference type="RefSeq" id="WP_052673467.1">
    <property type="nucleotide sequence ID" value="NZ_CP114058.1"/>
</dbReference>
<sequence>MKPTAVITGANRGIGFALMKYLLQRGSHDIFAIVRNSAAAEQLQSEVATLSYHCRLEIKSANLESEVEVASLCHEIRTLEHCDLLINNAGIFEAGSLDRNEGDNSRLFAVNFTAAVKFMAAVAEQMKIRRAGNIINIGSSAGRKGLAGIGMYGATKYALVGFSESLMRELIGFDIKVTTINPAFVDTDMTRGFTAMQDKVKIQVEDIVNSVRLILSLSKGAVIPHIDIACGSVMD</sequence>
<dbReference type="Proteomes" id="UP001164712">
    <property type="component" value="Chromosome"/>
</dbReference>
<evidence type="ECO:0000256" key="3">
    <source>
        <dbReference type="ARBA" id="ARBA00023002"/>
    </source>
</evidence>